<protein>
    <submittedName>
        <fullName evidence="10">Osmoprotectant-binding protein</fullName>
    </submittedName>
</protein>
<dbReference type="Pfam" id="PF04069">
    <property type="entry name" value="OpuAC"/>
    <property type="match status" value="1"/>
</dbReference>
<sequence>MIIQIFKILLERKNFFLDLLWQHIYISFTAVIIAAVIGLGIGIFIERFRYTSKIVLLAVNFLYTIPSIALLGFLIPFSGIGNKTAITALIIYAMLPMVRNTYIGLANVSPAILEASKGMGSTKWQTLFRIKFPLAFPVIFSGFRSMVTMTIALAGIASFIGAGGLGVAIYRGITTNNPIMTMAGSLLIALLAIFFDTILNFGEKLLIKRKKRKPLCSIIIGIIGVIVLIKLSVSLFFTPVSNIIHIATKPMTEQYILGEMLKELIEHDTDLTVKLTSGVGGGTTNIQLGMEAGKFDLYPEYTGTGWNQVLKEKGIYTEKFFGEMNKKYQEEFKMVWLGMYGFNNTYGLAVNKKTADKYNLKTYSDLAKISDSLIFGAEYDFFEREDGYDALSKAYNMRFSSTMDMDIGLKYQAMKDGKIDVMNIFTTDGQLAGADIVVLEDDLSFYPSYKAGNIVRIEVLEAHPELKDVLLKLENTITDSDMAEMNYQVESMKQEPSNVAHKFLAEKGYVKE</sequence>
<dbReference type="GeneID" id="78454817"/>
<dbReference type="PANTHER" id="PTHR30177:SF4">
    <property type="entry name" value="OSMOPROTECTANT IMPORT PERMEASE PROTEIN OSMW"/>
    <property type="match status" value="1"/>
</dbReference>
<dbReference type="PANTHER" id="PTHR30177">
    <property type="entry name" value="GLYCINE BETAINE/L-PROLINE TRANSPORT SYSTEM PERMEASE PROTEIN PROW"/>
    <property type="match status" value="1"/>
</dbReference>
<dbReference type="KEGG" id="ful:C4N20_08345"/>
<evidence type="ECO:0000256" key="4">
    <source>
        <dbReference type="ARBA" id="ARBA00022989"/>
    </source>
</evidence>
<dbReference type="RefSeq" id="WP_005978979.1">
    <property type="nucleotide sequence ID" value="NZ_CABKNW010000004.1"/>
</dbReference>
<evidence type="ECO:0000256" key="2">
    <source>
        <dbReference type="ARBA" id="ARBA00022448"/>
    </source>
</evidence>
<evidence type="ECO:0000256" key="3">
    <source>
        <dbReference type="ARBA" id="ARBA00022692"/>
    </source>
</evidence>
<organism evidence="10 11">
    <name type="scientific">Fusobacterium ulcerans</name>
    <dbReference type="NCBI Taxonomy" id="861"/>
    <lineage>
        <taxon>Bacteria</taxon>
        <taxon>Fusobacteriati</taxon>
        <taxon>Fusobacteriota</taxon>
        <taxon>Fusobacteriia</taxon>
        <taxon>Fusobacteriales</taxon>
        <taxon>Fusobacteriaceae</taxon>
        <taxon>Fusobacterium</taxon>
    </lineage>
</organism>
<dbReference type="InterPro" id="IPR000515">
    <property type="entry name" value="MetI-like"/>
</dbReference>
<dbReference type="GO" id="GO:0031460">
    <property type="term" value="P:glycine betaine transport"/>
    <property type="evidence" value="ECO:0007669"/>
    <property type="project" value="TreeGrafter"/>
</dbReference>
<evidence type="ECO:0000256" key="7">
    <source>
        <dbReference type="ARBA" id="ARBA00035652"/>
    </source>
</evidence>
<dbReference type="Gene3D" id="3.40.190.10">
    <property type="entry name" value="Periplasmic binding protein-like II"/>
    <property type="match status" value="1"/>
</dbReference>
<dbReference type="InterPro" id="IPR051204">
    <property type="entry name" value="ABC_transp_perm/SBD"/>
</dbReference>
<dbReference type="GO" id="GO:0043190">
    <property type="term" value="C:ATP-binding cassette (ABC) transporter complex"/>
    <property type="evidence" value="ECO:0007669"/>
    <property type="project" value="InterPro"/>
</dbReference>
<feature type="transmembrane region" description="Helical" evidence="8">
    <location>
        <begin position="54"/>
        <end position="77"/>
    </location>
</feature>
<comment type="similarity">
    <text evidence="7">In the N-terminal section; belongs to the binding-protein-dependent transport system permease family.</text>
</comment>
<dbReference type="SUPFAM" id="SSF161098">
    <property type="entry name" value="MetI-like"/>
    <property type="match status" value="1"/>
</dbReference>
<comment type="subcellular location">
    <subcellularLocation>
        <location evidence="8">Cell membrane</location>
        <topology evidence="8">Multi-pass membrane protein</topology>
    </subcellularLocation>
    <subcellularLocation>
        <location evidence="1">Membrane</location>
        <topology evidence="1">Multi-pass membrane protein</topology>
    </subcellularLocation>
</comment>
<keyword evidence="2 8" id="KW-0813">Transport</keyword>
<gene>
    <name evidence="10" type="primary">opuCC_1</name>
    <name evidence="10" type="ORF">NCTC12112_00219</name>
</gene>
<dbReference type="Gene3D" id="1.10.3720.10">
    <property type="entry name" value="MetI-like"/>
    <property type="match status" value="1"/>
</dbReference>
<dbReference type="InterPro" id="IPR035906">
    <property type="entry name" value="MetI-like_sf"/>
</dbReference>
<evidence type="ECO:0000256" key="5">
    <source>
        <dbReference type="ARBA" id="ARBA00023136"/>
    </source>
</evidence>
<dbReference type="AlphaFoldDB" id="A0AAX2J6B7"/>
<dbReference type="Proteomes" id="UP000249008">
    <property type="component" value="Chromosome 1"/>
</dbReference>
<keyword evidence="5 8" id="KW-0472">Membrane</keyword>
<comment type="similarity">
    <text evidence="6">In the C-terminal section; belongs to the OsmX family.</text>
</comment>
<evidence type="ECO:0000259" key="9">
    <source>
        <dbReference type="PROSITE" id="PS50928"/>
    </source>
</evidence>
<evidence type="ECO:0000256" key="1">
    <source>
        <dbReference type="ARBA" id="ARBA00004141"/>
    </source>
</evidence>
<evidence type="ECO:0000256" key="8">
    <source>
        <dbReference type="RuleBase" id="RU363032"/>
    </source>
</evidence>
<dbReference type="CDD" id="cd13612">
    <property type="entry name" value="PBP2_ProWX"/>
    <property type="match status" value="1"/>
</dbReference>
<evidence type="ECO:0000256" key="6">
    <source>
        <dbReference type="ARBA" id="ARBA00035642"/>
    </source>
</evidence>
<dbReference type="FunFam" id="1.10.3720.10:FF:000001">
    <property type="entry name" value="Glycine betaine ABC transporter, permease"/>
    <property type="match status" value="1"/>
</dbReference>
<dbReference type="Pfam" id="PF00528">
    <property type="entry name" value="BPD_transp_1"/>
    <property type="match status" value="1"/>
</dbReference>
<evidence type="ECO:0000313" key="11">
    <source>
        <dbReference type="Proteomes" id="UP000249008"/>
    </source>
</evidence>
<feature type="domain" description="ABC transmembrane type-1" evidence="9">
    <location>
        <begin position="20"/>
        <end position="199"/>
    </location>
</feature>
<feature type="transmembrane region" description="Helical" evidence="8">
    <location>
        <begin position="214"/>
        <end position="237"/>
    </location>
</feature>
<dbReference type="Gene3D" id="3.40.190.120">
    <property type="entry name" value="Osmoprotection protein (prox), domain 2"/>
    <property type="match status" value="1"/>
</dbReference>
<dbReference type="GO" id="GO:0022857">
    <property type="term" value="F:transmembrane transporter activity"/>
    <property type="evidence" value="ECO:0007669"/>
    <property type="project" value="InterPro"/>
</dbReference>
<proteinExistence type="inferred from homology"/>
<dbReference type="EMBL" id="LS483487">
    <property type="protein sequence ID" value="SQI99687.1"/>
    <property type="molecule type" value="Genomic_DNA"/>
</dbReference>
<feature type="transmembrane region" description="Helical" evidence="8">
    <location>
        <begin position="89"/>
        <end position="113"/>
    </location>
</feature>
<reference evidence="10 11" key="1">
    <citation type="submission" date="2018-06" db="EMBL/GenBank/DDBJ databases">
        <authorList>
            <consortium name="Pathogen Informatics"/>
            <person name="Doyle S."/>
        </authorList>
    </citation>
    <scope>NUCLEOTIDE SEQUENCE [LARGE SCALE GENOMIC DNA]</scope>
    <source>
        <strain evidence="10 11">NCTC12112</strain>
    </source>
</reference>
<keyword evidence="3 8" id="KW-0812">Transmembrane</keyword>
<accession>A0AAX2J6B7</accession>
<dbReference type="CDD" id="cd06261">
    <property type="entry name" value="TM_PBP2"/>
    <property type="match status" value="1"/>
</dbReference>
<comment type="similarity">
    <text evidence="8">Belongs to the binding-protein-dependent transport system permease family.</text>
</comment>
<feature type="transmembrane region" description="Helical" evidence="8">
    <location>
        <begin position="180"/>
        <end position="202"/>
    </location>
</feature>
<evidence type="ECO:0000313" key="10">
    <source>
        <dbReference type="EMBL" id="SQI99687.1"/>
    </source>
</evidence>
<dbReference type="PROSITE" id="PS50928">
    <property type="entry name" value="ABC_TM1"/>
    <property type="match status" value="1"/>
</dbReference>
<dbReference type="SUPFAM" id="SSF53850">
    <property type="entry name" value="Periplasmic binding protein-like II"/>
    <property type="match status" value="1"/>
</dbReference>
<keyword evidence="4 8" id="KW-1133">Transmembrane helix</keyword>
<name>A0AAX2J6B7_9FUSO</name>
<feature type="transmembrane region" description="Helical" evidence="8">
    <location>
        <begin position="24"/>
        <end position="45"/>
    </location>
</feature>
<dbReference type="InterPro" id="IPR007210">
    <property type="entry name" value="ABC_Gly_betaine_transp_sub-bd"/>
</dbReference>